<dbReference type="NCBIfam" id="TIGR01643">
    <property type="entry name" value="YD_repeat_2x"/>
    <property type="match status" value="22"/>
</dbReference>
<feature type="region of interest" description="Disordered" evidence="3">
    <location>
        <begin position="4247"/>
        <end position="4286"/>
    </location>
</feature>
<evidence type="ECO:0000259" key="4">
    <source>
        <dbReference type="PROSITE" id="PS51782"/>
    </source>
</evidence>
<dbReference type="InterPro" id="IPR006530">
    <property type="entry name" value="YD"/>
</dbReference>
<dbReference type="SUPFAM" id="SSF69304">
    <property type="entry name" value="Tricorn protease N-terminal domain"/>
    <property type="match status" value="1"/>
</dbReference>
<dbReference type="SUPFAM" id="SSF63829">
    <property type="entry name" value="Calcium-dependent phosphotriesterase"/>
    <property type="match status" value="1"/>
</dbReference>
<dbReference type="InterPro" id="IPR056823">
    <property type="entry name" value="TEN-like_YD-shell"/>
</dbReference>
<feature type="domain" description="LysM" evidence="4">
    <location>
        <begin position="3964"/>
        <end position="4011"/>
    </location>
</feature>
<protein>
    <submittedName>
        <fullName evidence="5">LysM peptidoglycan-binding domain-containing protein</fullName>
    </submittedName>
</protein>
<dbReference type="Proteomes" id="UP000663181">
    <property type="component" value="Chromosome"/>
</dbReference>
<gene>
    <name evidence="5" type="ORF">ISN74_11085</name>
</gene>
<dbReference type="SMART" id="SM00736">
    <property type="entry name" value="CADG"/>
    <property type="match status" value="4"/>
</dbReference>
<feature type="compositionally biased region" description="Polar residues" evidence="3">
    <location>
        <begin position="4428"/>
        <end position="4441"/>
    </location>
</feature>
<feature type="region of interest" description="Disordered" evidence="3">
    <location>
        <begin position="4421"/>
        <end position="4441"/>
    </location>
</feature>
<dbReference type="Gene3D" id="2.180.10.10">
    <property type="entry name" value="RHS repeat-associated core"/>
    <property type="match status" value="10"/>
</dbReference>
<dbReference type="InterPro" id="IPR031325">
    <property type="entry name" value="RHS_repeat"/>
</dbReference>
<dbReference type="Gene3D" id="2.60.40.10">
    <property type="entry name" value="Immunoglobulins"/>
    <property type="match status" value="4"/>
</dbReference>
<dbReference type="Gene3D" id="3.10.350.10">
    <property type="entry name" value="LysM domain"/>
    <property type="match status" value="1"/>
</dbReference>
<evidence type="ECO:0000256" key="1">
    <source>
        <dbReference type="ARBA" id="ARBA00022737"/>
    </source>
</evidence>
<dbReference type="Pfam" id="PF05593">
    <property type="entry name" value="RHS_repeat"/>
    <property type="match status" value="11"/>
</dbReference>
<feature type="region of interest" description="Disordered" evidence="3">
    <location>
        <begin position="4805"/>
        <end position="4825"/>
    </location>
</feature>
<dbReference type="InterPro" id="IPR045351">
    <property type="entry name" value="DUF6531"/>
</dbReference>
<evidence type="ECO:0000256" key="2">
    <source>
        <dbReference type="SAM" id="Coils"/>
    </source>
</evidence>
<dbReference type="CDD" id="cd00118">
    <property type="entry name" value="LysM"/>
    <property type="match status" value="1"/>
</dbReference>
<evidence type="ECO:0000256" key="3">
    <source>
        <dbReference type="SAM" id="MobiDB-lite"/>
    </source>
</evidence>
<feature type="region of interest" description="Disordered" evidence="3">
    <location>
        <begin position="3583"/>
        <end position="3605"/>
    </location>
</feature>
<dbReference type="InterPro" id="IPR036779">
    <property type="entry name" value="LysM_dom_sf"/>
</dbReference>
<feature type="compositionally biased region" description="Polar residues" evidence="3">
    <location>
        <begin position="4805"/>
        <end position="4817"/>
    </location>
</feature>
<keyword evidence="1" id="KW-0677">Repeat</keyword>
<dbReference type="PANTHER" id="PTHR32305">
    <property type="match status" value="1"/>
</dbReference>
<dbReference type="InterPro" id="IPR015919">
    <property type="entry name" value="Cadherin-like_sf"/>
</dbReference>
<dbReference type="Pfam" id="PF25023">
    <property type="entry name" value="TEN_YD-shell"/>
    <property type="match status" value="1"/>
</dbReference>
<dbReference type="SMART" id="SM00257">
    <property type="entry name" value="LysM"/>
    <property type="match status" value="1"/>
</dbReference>
<keyword evidence="6" id="KW-1185">Reference proteome</keyword>
<evidence type="ECO:0000313" key="6">
    <source>
        <dbReference type="Proteomes" id="UP000663181"/>
    </source>
</evidence>
<accession>A0ABX7GPR6</accession>
<dbReference type="InterPro" id="IPR050708">
    <property type="entry name" value="T6SS_VgrG/RHS"/>
</dbReference>
<dbReference type="Gene3D" id="3.90.930.1">
    <property type="match status" value="2"/>
</dbReference>
<evidence type="ECO:0000313" key="5">
    <source>
        <dbReference type="EMBL" id="QRN52051.1"/>
    </source>
</evidence>
<dbReference type="RefSeq" id="WP_203546593.1">
    <property type="nucleotide sequence ID" value="NZ_CP064030.1"/>
</dbReference>
<dbReference type="InterPro" id="IPR013783">
    <property type="entry name" value="Ig-like_fold"/>
</dbReference>
<feature type="region of interest" description="Disordered" evidence="3">
    <location>
        <begin position="4578"/>
        <end position="4598"/>
    </location>
</feature>
<dbReference type="SUPFAM" id="SSF49313">
    <property type="entry name" value="Cadherin-like"/>
    <property type="match status" value="4"/>
</dbReference>
<feature type="compositionally biased region" description="Low complexity" evidence="3">
    <location>
        <begin position="4250"/>
        <end position="4279"/>
    </location>
</feature>
<dbReference type="PROSITE" id="PS51782">
    <property type="entry name" value="LYSM"/>
    <property type="match status" value="1"/>
</dbReference>
<reference evidence="5 6" key="1">
    <citation type="submission" date="2020-10" db="EMBL/GenBank/DDBJ databases">
        <title>Phylogeny of dyella-like bacteria.</title>
        <authorList>
            <person name="Fu J."/>
        </authorList>
    </citation>
    <scope>NUCLEOTIDE SEQUENCE [LARGE SCALE GENOMIC DNA]</scope>
    <source>
        <strain evidence="5 6">DHOB09</strain>
    </source>
</reference>
<dbReference type="InterPro" id="IPR006644">
    <property type="entry name" value="Cadg"/>
</dbReference>
<dbReference type="EMBL" id="CP064030">
    <property type="protein sequence ID" value="QRN52051.1"/>
    <property type="molecule type" value="Genomic_DNA"/>
</dbReference>
<keyword evidence="2" id="KW-0175">Coiled coil</keyword>
<feature type="compositionally biased region" description="Low complexity" evidence="3">
    <location>
        <begin position="4589"/>
        <end position="4598"/>
    </location>
</feature>
<feature type="coiled-coil region" evidence="2">
    <location>
        <begin position="4061"/>
        <end position="4137"/>
    </location>
</feature>
<dbReference type="Pfam" id="PF01476">
    <property type="entry name" value="LysM"/>
    <property type="match status" value="1"/>
</dbReference>
<sequence>MVAVISGNGLGLGNTSLTQLGQTQGGSPQLGQAANSSYVNTATGNLVLQSADEGLLFDGLPLNVLRTYNSLGQLSGNGWSYGFSRNLNGLTGTVNTAGSTITRTDDDGSSVVYTYNATLGEYVSTDQSGAVDTLSYNATSASWTWTDAADSQQETYNANGQLTALTDTATGASYSFSYSNGQLSQIVAGDGDTLIFGYNTSNQLISLSIQEVPPGQTSAVTRQAVTYGYDSQGRLSTVTTSLGSDTDSTTASYTTTYTYQGTTDLVASVTQSDGTTVSYTYTEDAQGVYQVTGVTTGSGAAAQSVTLSYGTDSTTVTDGLGNVTQYQTNAAGELTSVIAPAVNGVSPTTTYTYDTSGNLLTSTDPDGAVTSYSYDANGNLLSVEDGAGNTVSYTYNANDQVTSKTTYTVPAQGEVGQSGYVAPSGAQTTYYVYTANDQLAYTVDPLGNVSENDYITVNGLSELTTSRQYLGATYSTSSNSNSPSSPPTLAELQAWVQSGAVQSTLSQSTRTDYTYDARGQLATQTQYDTVNSSGVGVVDAGTVITTTTYSAQGQLLQTSTETGADFTTLQTTSYAYDGLGRVISKTDPLGNVTSYVYTDSANTIAITQANGLTTTQVRNSAGLLVSSTQSGTEQTSEVSSYLYNADGEQIAAIDPDGNVTYTFYNADGEVTGTVDGAGHVTAYTYDADGHVLSTTQYATPIASSTLSGWLSNGALTSSYPASLPIPASTANDRITTSIYNAAGEVVATIDPAGNVTTTSYNGAGEVLSTTQYATPLSSTLRSALGSAPTLTELQNDLSSNAANRTALTIYDADGHAVATIDASGYVTVTTYNAAGDAALSTAYATALTPSQLSNLGDTPTLAVLQADLTASAQDQTARTYYDGDGRVVASIDADGYLTTTAYDETTNTVTTTRYATALTSTQLAALTGTETVATLVGLLGGNTANETSSATTNADGQVVSKTAVDGTVTTYTYNAAGQVLSTTVTPTSGQGAARTTSATYDAFGDELTATDAAGKTTTYQYNVLGQQVEATDPDGNSIWSYYDADGTLLYTIQGQPSGSTLNAQGNVTAYAYNAFGEVVSTTTYAAPLTLITSGTNSGTTIDPTGATVVQVASAIAALSAISGDANATTSTTYTLDGQVATVTNGDGYQTASTYGAFGDVLSVQQQLSQPGSALSSTNSTLTDYTYDNRGEQLSETDGVGSSVARTTSITYDAFGRVTSTTDGNGNTLTYSYDNLGRQVSTSQTVQGSARTTQTTYDAFGHVLTQTDALGNTTTYSYNVATHTTTLTTPDGLTTTTVKDAYGDTVSVTDAGGNTTTYTYDADGRLLTTTTPLGEVSTDQYDADGDLIQTTDATGHVVTYTYNASGKVLTQTVDPNGLNLTTSYRYDAQGRTLSITDPTGAVTTTTYDADGNQLTQTNAVGDVTSYTYDGDGKTLTVTTGAGTSAAVTTQYVYDNLERLSQTIVNPGSLNLTSSYSYDANNNLIASTDANGNVTRYVYDQADEKIFTIDPTGAVTQSTYDADGRLTATRTYATTLTASQLSALGSTPTIAAVTADLTTSPSDSYTQSVYNADGQVIYTLSGTTLNVTQYTYNNAGQVTQTRQVATALSSTNVSQTATSSAIASLVTTSANDLVTTTVYNADGEAVYTINGDGAVTQTTYDAAGRITQTTAYATELTPAQLASLGSTPTTAQVAALITPSANDRRTTTSYDTAGRAVDTINALGTVTQTTYDADGRVTSTHVYATALTTSQLTSLGANPTPAQISALVTAGSADQVSYTVYDAAGEPRYSIDPMGYVKETRYNAAGQVIETLAYANAISTASETSALQAGTALSWVSGQVGGTSGTNPDSSAEATLTLYDAAGRQVFTVQQNDGGTVGQVTGYSYDANGNVTSQTAYGSTLALSTSESLSAQLTTASVTSAVASITHEETTTTVYDGDNRALYTINALGNVAQNSYDGVGRLIETQQYATPITLPATINASTIAAAVTAAGGGTGERLTSTTYNSQGQVLTTSDAQGVNATYTYNTLDQKISDTNRDGDTSHYSYDSAGRLIQTQSPPVTVGSYNTSTGTLQSSTSQYLYTTNTYDAFGDVLSTSQGYGTSTSSITNASTTTYVYDALGHTLQTTNALGHSTSTIYNALGQAVVSTDANGNHSYSVYNADGQLIDSVDGNGYVTATTYDAYGNVLTTTQYATALSTSAITGWSAGEPLTAAQLQQGLVTSSSDRTTTTTYNELNQKTQVVQPTISYVLSMGPLAGSVTTGSPTTTYTYDAYGNVISTAQLVQGALTSGSTTSPAIWETSYTYYDALNRAVMVVTPTGSTSNPQGYVTTTSYTTFGQVSSSTQYAQAISTSGITTTTPPALPGAATQVSGANRVTTYTYDAIGRVSTEVDAGGYNANTGYTTNNIGISYTYNGENQVLTKTVNGATTTTQYDALGRVISVTAPAREALVSNWQSILENTPSDDLTTSSLYTSVSPVTTYVYDALGDTVSTTVSGGGLTQQSYGVYNALGEQTESIDADGNVHNTTYDANGNVLTTSYLLTAGVTVTTTNTYDADNQLLSTAVQRSNATTNDSYTQQKYNAFGEAIAKGDGNASGANGGYEALYTYNNAGQQTSSPNTTTGAIHTYAYDLVGNLVLDTSTVTGSSATAYTENTYNLGNQAITQLTPTTNAATGENSGAVSKSYDRWGNVISETDANGNVTTYQYDSQNHLIEETEADVLVVSATGVYTWTQPTETWAYNVNGELTQSTDANGNVTTYSYDAAGNQTVVEDGTDAITYTGYDALGRAVATETPPVQNSASTTVNNITTTTYNNLNQVTGQGYFQPNSGGTARTQVAQETYVLNANGDRLQTTDALGNTITYTYDSQHRVLTSTTPLNETTTYVYDINGNLIHETDADGNTQSWVYNYFGQVQSHVDESNATYTYTYDANSGLLTQETSNWNGTSTPSAITSTLTYSYEAGGQMAGLTEVVGTGSSAVTSTYGYDYDANGNETLETASTKDGGGNSVDTQTVITYDTHNRIEEVTVENISGSTPVATMRTAYVYDADGNRRAVFASSAYDTDGVAATAIPLDNNPATNITVPTLNTALANQTVTQSGTGFAALSYSVAGNFTDPLGMGLTYTATGLPNWLSINSSTGTVSGTPPVPTAPTSYTITVTAMDVLGNSVSDSFTVTVPTLAPVFNSTPAAQTAQPGAAWSYVAPAATDLNGYGVTYSASGMPPGISFNAATRTFSGTPTTGGPYTVTYTATPSTGSATSTTFTITVPNVAPVFSGSASTQTLQPGASLSYQAPAATDANGYSITYSASGLPGGISFNASTRTFSGSLTTNGMYTVTYTATSSAGTAVSQTFDITVPAVTPVFSSGMANQTAMTTVAMTSYTAPAATDANGASITYSASGMPSGVSFNASTRVFSGTPSTAGTYTITYKATASTGTVASATFTITVNAASPPTYNSGSIGTISLTAAQNWFMPSNAFSNPTGRALTYTMTTNPNTPPGNFPDFMTFNSTTGEISCPSSAPDVVASPLQAGVASPMQAPPGGGGSHEVTEYFYPLLTATDPVDGLSVSISVTIAYSYMSDSDAVSASSVAQAATPSPAPSAAVTATPAATPAPSSTPNVQADWFTYDADSRVLVADGSLQNAGQSNAQIVINDTNTNSGENTYDAAGDVIQYTSLNSSNAQTIQKNYYTAQGQLTTVYSTAPSGTTFGEYESRSYDLDGRLTQDVIFNAPGSTEAADNSSGTLVTYSDAGWVRTDTVYTYNADGELADQSEYAEDSAQNLINAYGSNVDTSIYESEDQSAPTSLPTVGAAMDGSALYLYSENSYTASTGYGYDADGSVLGYHTITGSSGTILNADPTGGTVGYQNTYVEQNGLLLSTTIQVPTSGSNTVTTSNTYNDLGELAATTGLVNGATQTQDLAYTAGGQILQKSATSNGTTTTTYYESVNEQQLGSTTTAGAINVLSTTGGYSNSTTGTQSYTVQAGDTLQSLAQEIYGDSNYYYILAQANGLSPTATLTAGMVLHIPQVTTAANAYNTYQPYSASNAVSGSAAGLETLADMVALSIDAMFNQQSAIAQTVAQIEAQEQQAAQAQEQAEQAATNLSQQAKAKNAAQQAVTTAAQAVETAQVQAAAAEQAAVNAQQQAADAQADAATAKAGEQQAQAALENAEPDAFLAALGKEQGINEIATHGTAQAALNAYYVEMESNEQRLIFDRYGGLGGPVGGISLDISYESPDMAYSSLPPPGTTTYSSQYYTLPSGGGVTNDNSAANGSGNSGSSGSSSGSGTSGGSNDPDMSYLTGGWDGDLSNYSLATAGTGVGDGGSDLDDGDWWNNLGGLSSQIDPATLAQWQGLGDTYQSDSTQYTDLETQYTNDETSYNLLSGTATLDQSLYQTAQTDDATAQTDYQTAQADYQTANDQAAQANADVQQAQAQVAQSDAQLGQESDTGGTLPSIATSVDVSGDLTIQPTALSVSDGSSDVLDNMPTVDVPADTSASLAGVTGSAETTAWSAGQSSSTYSSTGSVLSTSTQTYTDANGQPGLYNSQTGQYDSLNGLDVTNLEGLTVTPSGSGAVDDSGGSNVDVAFNLGVSSQDPYSSGSALNPLPSLTLPPESTPSVIDPLTGDYGPMPTVEDSTPSLLAQQAQQNQLNGLGLFLYGTSLPSLFAGESEAPDVVTLDANGQVVPNPVVPNAGAAGGANPANAVELSPVTVTANVPPGAEGVELPAQGSLSNVDARNWYLNQESQIPSMLDTSQSLENQANQAWALRNYFRTGARDAMADQDLAQQLMETNPNMTWDQTVQKYSGQYSGDEVWQQIINASQRSNPGVNQSLGVTPPGSNP</sequence>
<dbReference type="PANTHER" id="PTHR32305:SF15">
    <property type="entry name" value="PROTEIN RHSA-RELATED"/>
    <property type="match status" value="1"/>
</dbReference>
<dbReference type="Pfam" id="PF20148">
    <property type="entry name" value="DUF6531"/>
    <property type="match status" value="1"/>
</dbReference>
<dbReference type="InterPro" id="IPR018392">
    <property type="entry name" value="LysM"/>
</dbReference>
<name>A0ABX7GPR6_9GAMM</name>
<proteinExistence type="predicted"/>
<organism evidence="5 6">
    <name type="scientific">Dyella caseinilytica</name>
    <dbReference type="NCBI Taxonomy" id="1849581"/>
    <lineage>
        <taxon>Bacteria</taxon>
        <taxon>Pseudomonadati</taxon>
        <taxon>Pseudomonadota</taxon>
        <taxon>Gammaproteobacteria</taxon>
        <taxon>Lysobacterales</taxon>
        <taxon>Rhodanobacteraceae</taxon>
        <taxon>Dyella</taxon>
    </lineage>
</organism>